<evidence type="ECO:0000313" key="3">
    <source>
        <dbReference type="Proteomes" id="UP000278222"/>
    </source>
</evidence>
<dbReference type="OrthoDB" id="7307529at2"/>
<sequence length="370" mass="40115">MHPMAWAVTALVLATLSIAPAIGKVTVGARVSDQVTVGQKQIPLPAGEWTVTGIGVQPLDMPEIGAFGTIENLVLTRRSGDRIVAVVEINANAVPVNDGWGRTRSCERGSQFILVTRYRSGWDLSCLFVRATASGGAEGPPAWRAMQAEAGAVLPDTWLTAGFRMSDRQDLVDVRYHFDPALLAGGAIAGTWDADAVRGDPRKLHAAEALTIWAMGFDGRIERGIRNQLQGESAPMPMQAHFRSETPQVDGKLLALDRLYAAGALTATEYVLQQRRALVEIPAVIENPGGLPLAMQKNISFRVFGSTVDYALAFIVTLSNPLSTYITASIVAIHSVIFVLNDNYWEDHFARQSTRDANRIIDFAYIGAME</sequence>
<organism evidence="2 3">
    <name type="scientific">Stella humosa</name>
    <dbReference type="NCBI Taxonomy" id="94"/>
    <lineage>
        <taxon>Bacteria</taxon>
        <taxon>Pseudomonadati</taxon>
        <taxon>Pseudomonadota</taxon>
        <taxon>Alphaproteobacteria</taxon>
        <taxon>Rhodospirillales</taxon>
        <taxon>Stellaceae</taxon>
        <taxon>Stella</taxon>
    </lineage>
</organism>
<dbReference type="AlphaFoldDB" id="A0A3N1M2X3"/>
<dbReference type="EMBL" id="RJKX01000013">
    <property type="protein sequence ID" value="ROQ00072.1"/>
    <property type="molecule type" value="Genomic_DNA"/>
</dbReference>
<gene>
    <name evidence="2" type="ORF">EDC65_1867</name>
</gene>
<keyword evidence="1" id="KW-0732">Signal</keyword>
<dbReference type="Proteomes" id="UP000278222">
    <property type="component" value="Unassembled WGS sequence"/>
</dbReference>
<proteinExistence type="predicted"/>
<dbReference type="RefSeq" id="WP_142235685.1">
    <property type="nucleotide sequence ID" value="NZ_AP019700.1"/>
</dbReference>
<evidence type="ECO:0000313" key="2">
    <source>
        <dbReference type="EMBL" id="ROQ00072.1"/>
    </source>
</evidence>
<reference evidence="2 3" key="1">
    <citation type="submission" date="2018-11" db="EMBL/GenBank/DDBJ databases">
        <title>Genomic Encyclopedia of Type Strains, Phase IV (KMG-IV): sequencing the most valuable type-strain genomes for metagenomic binning, comparative biology and taxonomic classification.</title>
        <authorList>
            <person name="Goeker M."/>
        </authorList>
    </citation>
    <scope>NUCLEOTIDE SEQUENCE [LARGE SCALE GENOMIC DNA]</scope>
    <source>
        <strain evidence="2 3">DSM 5900</strain>
    </source>
</reference>
<feature type="signal peptide" evidence="1">
    <location>
        <begin position="1"/>
        <end position="21"/>
    </location>
</feature>
<evidence type="ECO:0000256" key="1">
    <source>
        <dbReference type="SAM" id="SignalP"/>
    </source>
</evidence>
<feature type="chain" id="PRO_5018262279" evidence="1">
    <location>
        <begin position="22"/>
        <end position="370"/>
    </location>
</feature>
<keyword evidence="3" id="KW-1185">Reference proteome</keyword>
<comment type="caution">
    <text evidence="2">The sequence shown here is derived from an EMBL/GenBank/DDBJ whole genome shotgun (WGS) entry which is preliminary data.</text>
</comment>
<protein>
    <submittedName>
        <fullName evidence="2">Uncharacterized protein</fullName>
    </submittedName>
</protein>
<accession>A0A3N1M2X3</accession>
<name>A0A3N1M2X3_9PROT</name>